<feature type="compositionally biased region" description="Basic and acidic residues" evidence="1">
    <location>
        <begin position="88"/>
        <end position="100"/>
    </location>
</feature>
<sequence precursor="true">MTRHPLLWSALSITLASSLYAGAIQAGIPRTSEGRPDFQGVWTNETETPVERLPQFEGRQSMSEEEAAAFRPGSAAGLTDLTQNDWLDPDRGPPPKGEPIRLEADWYFSTGYVARVDGEFRTSLVIDPPDGRIPYAEDGRGRDWVSQQLARTGGDVYDGPEVRPTGERCLLSVLSTAGPPMLPMSYNSNYRIVQTHDYLMVMAEMVNDARIIRINDEHQPAALTRWMGDSVAHWEGDTLVVSTRNIHPQQSFRGSSSELTTVETFRYDDEGQIIYRVTMNDPAVFGQPWTAEVPMRPLGEGGDVYEYACHEGNYSLVGALAGRRWQEHYEQQEAATSK</sequence>
<evidence type="ECO:0000256" key="2">
    <source>
        <dbReference type="SAM" id="SignalP"/>
    </source>
</evidence>
<evidence type="ECO:0000256" key="1">
    <source>
        <dbReference type="SAM" id="MobiDB-lite"/>
    </source>
</evidence>
<feature type="chain" id="PRO_5006601450" description="Secreted protein" evidence="2">
    <location>
        <begin position="22"/>
        <end position="338"/>
    </location>
</feature>
<dbReference type="RefSeq" id="WP_156412611.1">
    <property type="nucleotide sequence ID" value="NZ_CP013189.1"/>
</dbReference>
<organism evidence="3 4">
    <name type="scientific">Pseudohongiella spirulinae</name>
    <dbReference type="NCBI Taxonomy" id="1249552"/>
    <lineage>
        <taxon>Bacteria</taxon>
        <taxon>Pseudomonadati</taxon>
        <taxon>Pseudomonadota</taxon>
        <taxon>Gammaproteobacteria</taxon>
        <taxon>Pseudomonadales</taxon>
        <taxon>Pseudohongiellaceae</taxon>
        <taxon>Pseudohongiella</taxon>
    </lineage>
</organism>
<dbReference type="KEGG" id="pspi:PS2015_113"/>
<proteinExistence type="predicted"/>
<evidence type="ECO:0000313" key="4">
    <source>
        <dbReference type="Proteomes" id="UP000065641"/>
    </source>
</evidence>
<protein>
    <recommendedName>
        <fullName evidence="5">Secreted protein</fullName>
    </recommendedName>
</protein>
<dbReference type="AlphaFoldDB" id="A0A0S2K994"/>
<keyword evidence="4" id="KW-1185">Reference proteome</keyword>
<name>A0A0S2K994_9GAMM</name>
<dbReference type="EMBL" id="CP013189">
    <property type="protein sequence ID" value="ALO44809.1"/>
    <property type="molecule type" value="Genomic_DNA"/>
</dbReference>
<dbReference type="OrthoDB" id="7055859at2"/>
<dbReference type="Proteomes" id="UP000065641">
    <property type="component" value="Chromosome"/>
</dbReference>
<gene>
    <name evidence="3" type="ORF">PS2015_113</name>
</gene>
<keyword evidence="2" id="KW-0732">Signal</keyword>
<feature type="region of interest" description="Disordered" evidence="1">
    <location>
        <begin position="59"/>
        <end position="100"/>
    </location>
</feature>
<evidence type="ECO:0008006" key="5">
    <source>
        <dbReference type="Google" id="ProtNLM"/>
    </source>
</evidence>
<feature type="signal peptide" evidence="2">
    <location>
        <begin position="1"/>
        <end position="21"/>
    </location>
</feature>
<reference evidence="3 4" key="1">
    <citation type="submission" date="2015-11" db="EMBL/GenBank/DDBJ databases">
        <authorList>
            <person name="Zhang Y."/>
            <person name="Guo Z."/>
        </authorList>
    </citation>
    <scope>NUCLEOTIDE SEQUENCE [LARGE SCALE GENOMIC DNA]</scope>
    <source>
        <strain evidence="3 4">KCTC 32221</strain>
    </source>
</reference>
<accession>A0A0S2K994</accession>
<evidence type="ECO:0000313" key="3">
    <source>
        <dbReference type="EMBL" id="ALO44809.1"/>
    </source>
</evidence>